<dbReference type="Pfam" id="PF13649">
    <property type="entry name" value="Methyltransf_25"/>
    <property type="match status" value="1"/>
</dbReference>
<dbReference type="RefSeq" id="WP_203982879.1">
    <property type="nucleotide sequence ID" value="NZ_BOOU01000014.1"/>
</dbReference>
<evidence type="ECO:0000259" key="1">
    <source>
        <dbReference type="Pfam" id="PF13649"/>
    </source>
</evidence>
<evidence type="ECO:0000313" key="3">
    <source>
        <dbReference type="Proteomes" id="UP000655287"/>
    </source>
</evidence>
<dbReference type="Gene3D" id="3.40.50.150">
    <property type="entry name" value="Vaccinia Virus protein VP39"/>
    <property type="match status" value="1"/>
</dbReference>
<keyword evidence="3" id="KW-1185">Reference proteome</keyword>
<dbReference type="SUPFAM" id="SSF53335">
    <property type="entry name" value="S-adenosyl-L-methionine-dependent methyltransferases"/>
    <property type="match status" value="1"/>
</dbReference>
<dbReference type="PANTHER" id="PTHR43591:SF99">
    <property type="entry name" value="OS06G0646000 PROTEIN"/>
    <property type="match status" value="1"/>
</dbReference>
<dbReference type="CDD" id="cd02440">
    <property type="entry name" value="AdoMet_MTases"/>
    <property type="match status" value="1"/>
</dbReference>
<dbReference type="Gene3D" id="2.20.25.10">
    <property type="match status" value="1"/>
</dbReference>
<dbReference type="PANTHER" id="PTHR43591">
    <property type="entry name" value="METHYLTRANSFERASE"/>
    <property type="match status" value="1"/>
</dbReference>
<feature type="domain" description="Methyltransferase" evidence="1">
    <location>
        <begin position="361"/>
        <end position="452"/>
    </location>
</feature>
<dbReference type="InterPro" id="IPR041698">
    <property type="entry name" value="Methyltransf_25"/>
</dbReference>
<dbReference type="InterPro" id="IPR029063">
    <property type="entry name" value="SAM-dependent_MTases_sf"/>
</dbReference>
<protein>
    <recommendedName>
        <fullName evidence="1">Methyltransferase domain-containing protein</fullName>
    </recommendedName>
</protein>
<dbReference type="Proteomes" id="UP000655287">
    <property type="component" value="Unassembled WGS sequence"/>
</dbReference>
<comment type="caution">
    <text evidence="2">The sequence shown here is derived from an EMBL/GenBank/DDBJ whole genome shotgun (WGS) entry which is preliminary data.</text>
</comment>
<proteinExistence type="predicted"/>
<gene>
    <name evidence="2" type="ORF">Sru01_12260</name>
</gene>
<reference evidence="2" key="1">
    <citation type="submission" date="2021-01" db="EMBL/GenBank/DDBJ databases">
        <title>Whole genome shotgun sequence of Sphaerisporangium rufum NBRC 109079.</title>
        <authorList>
            <person name="Komaki H."/>
            <person name="Tamura T."/>
        </authorList>
    </citation>
    <scope>NUCLEOTIDE SEQUENCE</scope>
    <source>
        <strain evidence="2">NBRC 109079</strain>
    </source>
</reference>
<dbReference type="GO" id="GO:0008168">
    <property type="term" value="F:methyltransferase activity"/>
    <property type="evidence" value="ECO:0007669"/>
    <property type="project" value="TreeGrafter"/>
</dbReference>
<evidence type="ECO:0000313" key="2">
    <source>
        <dbReference type="EMBL" id="GII76244.1"/>
    </source>
</evidence>
<dbReference type="AlphaFoldDB" id="A0A919UXV3"/>
<name>A0A919UXV3_9ACTN</name>
<accession>A0A919UXV3</accession>
<organism evidence="2 3">
    <name type="scientific">Sphaerisporangium rufum</name>
    <dbReference type="NCBI Taxonomy" id="1381558"/>
    <lineage>
        <taxon>Bacteria</taxon>
        <taxon>Bacillati</taxon>
        <taxon>Actinomycetota</taxon>
        <taxon>Actinomycetes</taxon>
        <taxon>Streptosporangiales</taxon>
        <taxon>Streptosporangiaceae</taxon>
        <taxon>Sphaerisporangium</taxon>
    </lineage>
</organism>
<sequence>MSVSTTRPAVAGPLDDFANAAPDRLDAEFRRLAGAVWNGGAPDAAAPAAVPDIVAALGRVDDRRKGYLAVLLGLLAEAEYPRSGPLTAAVRDGLGAYLDLVARAERGTPLTLALLYLLSHFPADRERVLAATAHLALDEEDRTRLERGLRELDPAAPDLGRCWPAPSVWKLTAEEREFDRQWIGGLTPAQIAKNWENDTRTMLGYSGAMAYWAVRNGTPPVEVPTPPPAGVPAAPAAPAGELGVDAFARYAAELRCPACSGALDFGADAVRCAACAVRYPIARGILDLSEGVSESSADAPHEATANLLAKLAEMPSMGVYYETVLRPAFLRIAGANWGGAVTPADEDGYIARRIRPVDGPVLDLACGAGRWTTVVAQTVGRDRLIGLDMGLPMLTVMRGKLPEVPAVRASALDIPFGDGTLAAVNCWNALQAFPDDAERAVAEVGRVLRPGGTFTMMTFLFDEDPVARYFQESHFFPSRPEGMLLFELPELRRWLADAGMSVVDASGPGSFAFITAVKD</sequence>
<dbReference type="EMBL" id="BOOU01000014">
    <property type="protein sequence ID" value="GII76244.1"/>
    <property type="molecule type" value="Genomic_DNA"/>
</dbReference>